<accession>A9EU46</accession>
<dbReference type="eggNOG" id="COG1418">
    <property type="taxonomic scope" value="Bacteria"/>
</dbReference>
<protein>
    <submittedName>
        <fullName evidence="2">Nucleotide-binding enzyme</fullName>
    </submittedName>
</protein>
<gene>
    <name evidence="2" type="ordered locus">sce0909</name>
</gene>
<dbReference type="HOGENOM" id="CLU_086367_1_0_7"/>
<evidence type="ECO:0000313" key="3">
    <source>
        <dbReference type="Proteomes" id="UP000002139"/>
    </source>
</evidence>
<sequence length="281" mass="31051">MSAERFGGLRARIAAEAARLMYEEGVDQYFTAKRMAAKRILGRVEGRRARYRPADLPSNGEIREALLLFAERAEGNQRTRRLFALRIVALEAMRALAPFSPRLIGSVSTGHIRRGSDVDLHVFPADEEALERHVRALGWTFDRERVTIQKGGELREYVHYHVADAAPLELTVYAPRDLRARPRSSTDGKPIVRLGVAALSALCARDHPGAWERYLETGEVEGMDALLEADEDEPLAGPFDGLLHGTGGAGEDGDEPACAEPGEEDDPYQDYEPLPGFEDTA</sequence>
<dbReference type="EMBL" id="AM746676">
    <property type="protein sequence ID" value="CAN91066.1"/>
    <property type="molecule type" value="Genomic_DNA"/>
</dbReference>
<dbReference type="OrthoDB" id="9157371at2"/>
<evidence type="ECO:0000256" key="1">
    <source>
        <dbReference type="SAM" id="MobiDB-lite"/>
    </source>
</evidence>
<dbReference type="RefSeq" id="WP_012233543.1">
    <property type="nucleotide sequence ID" value="NC_010162.1"/>
</dbReference>
<dbReference type="STRING" id="448385.sce0909"/>
<keyword evidence="3" id="KW-1185">Reference proteome</keyword>
<proteinExistence type="predicted"/>
<feature type="compositionally biased region" description="Acidic residues" evidence="1">
    <location>
        <begin position="251"/>
        <end position="269"/>
    </location>
</feature>
<organism evidence="2 3">
    <name type="scientific">Sorangium cellulosum (strain So ce56)</name>
    <name type="common">Polyangium cellulosum (strain So ce56)</name>
    <dbReference type="NCBI Taxonomy" id="448385"/>
    <lineage>
        <taxon>Bacteria</taxon>
        <taxon>Pseudomonadati</taxon>
        <taxon>Myxococcota</taxon>
        <taxon>Polyangia</taxon>
        <taxon>Polyangiales</taxon>
        <taxon>Polyangiaceae</taxon>
        <taxon>Sorangium</taxon>
    </lineage>
</organism>
<dbReference type="AlphaFoldDB" id="A9EU46"/>
<name>A9EU46_SORC5</name>
<dbReference type="BioCyc" id="SCEL448385:SCE_RS04765-MONOMER"/>
<dbReference type="KEGG" id="scl:sce0909"/>
<feature type="region of interest" description="Disordered" evidence="1">
    <location>
        <begin position="233"/>
        <end position="281"/>
    </location>
</feature>
<dbReference type="Proteomes" id="UP000002139">
    <property type="component" value="Chromosome"/>
</dbReference>
<reference evidence="2 3" key="1">
    <citation type="journal article" date="2007" name="Nat. Biotechnol.">
        <title>Complete genome sequence of the myxobacterium Sorangium cellulosum.</title>
        <authorList>
            <person name="Schneiker S."/>
            <person name="Perlova O."/>
            <person name="Kaiser O."/>
            <person name="Gerth K."/>
            <person name="Alici A."/>
            <person name="Altmeyer M.O."/>
            <person name="Bartels D."/>
            <person name="Bekel T."/>
            <person name="Beyer S."/>
            <person name="Bode E."/>
            <person name="Bode H.B."/>
            <person name="Bolten C.J."/>
            <person name="Choudhuri J.V."/>
            <person name="Doss S."/>
            <person name="Elnakady Y.A."/>
            <person name="Frank B."/>
            <person name="Gaigalat L."/>
            <person name="Goesmann A."/>
            <person name="Groeger C."/>
            <person name="Gross F."/>
            <person name="Jelsbak L."/>
            <person name="Jelsbak L."/>
            <person name="Kalinowski J."/>
            <person name="Kegler C."/>
            <person name="Knauber T."/>
            <person name="Konietzny S."/>
            <person name="Kopp M."/>
            <person name="Krause L."/>
            <person name="Krug D."/>
            <person name="Linke B."/>
            <person name="Mahmud T."/>
            <person name="Martinez-Arias R."/>
            <person name="McHardy A.C."/>
            <person name="Merai M."/>
            <person name="Meyer F."/>
            <person name="Mormann S."/>
            <person name="Munoz-Dorado J."/>
            <person name="Perez J."/>
            <person name="Pradella S."/>
            <person name="Rachid S."/>
            <person name="Raddatz G."/>
            <person name="Rosenau F."/>
            <person name="Rueckert C."/>
            <person name="Sasse F."/>
            <person name="Scharfe M."/>
            <person name="Schuster S.C."/>
            <person name="Suen G."/>
            <person name="Treuner-Lange A."/>
            <person name="Velicer G.J."/>
            <person name="Vorholter F.-J."/>
            <person name="Weissman K.J."/>
            <person name="Welch R.D."/>
            <person name="Wenzel S.C."/>
            <person name="Whitworth D.E."/>
            <person name="Wilhelm S."/>
            <person name="Wittmann C."/>
            <person name="Bloecker H."/>
            <person name="Puehler A."/>
            <person name="Mueller R."/>
        </authorList>
    </citation>
    <scope>NUCLEOTIDE SEQUENCE [LARGE SCALE GENOMIC DNA]</scope>
    <source>
        <strain evidence="3">So ce56</strain>
    </source>
</reference>
<evidence type="ECO:0000313" key="2">
    <source>
        <dbReference type="EMBL" id="CAN91066.1"/>
    </source>
</evidence>